<comment type="caution">
    <text evidence="1">The sequence shown here is derived from an EMBL/GenBank/DDBJ whole genome shotgun (WGS) entry which is preliminary data.</text>
</comment>
<dbReference type="Proteomes" id="UP000600214">
    <property type="component" value="Unassembled WGS sequence"/>
</dbReference>
<name>A0ABQ1ZB03_9BACT</name>
<sequence>MEPLKIQSKGDTQFQVELHKNGLWSETPEICIAHVLRGKRSNPNPSIPISEIPQLIEYIAKAYQEALNFDTEG</sequence>
<dbReference type="RefSeq" id="WP_188939403.1">
    <property type="nucleotide sequence ID" value="NZ_BMIA01000009.1"/>
</dbReference>
<proteinExistence type="predicted"/>
<dbReference type="EMBL" id="BMIA01000009">
    <property type="protein sequence ID" value="GGH55964.1"/>
    <property type="molecule type" value="Genomic_DNA"/>
</dbReference>
<keyword evidence="2" id="KW-1185">Reference proteome</keyword>
<evidence type="ECO:0000313" key="2">
    <source>
        <dbReference type="Proteomes" id="UP000600214"/>
    </source>
</evidence>
<protein>
    <submittedName>
        <fullName evidence="1">Uncharacterized protein</fullName>
    </submittedName>
</protein>
<gene>
    <name evidence="1" type="ORF">GCM10007423_64070</name>
</gene>
<organism evidence="1 2">
    <name type="scientific">Dyadobacter endophyticus</name>
    <dbReference type="NCBI Taxonomy" id="1749036"/>
    <lineage>
        <taxon>Bacteria</taxon>
        <taxon>Pseudomonadati</taxon>
        <taxon>Bacteroidota</taxon>
        <taxon>Cytophagia</taxon>
        <taxon>Cytophagales</taxon>
        <taxon>Spirosomataceae</taxon>
        <taxon>Dyadobacter</taxon>
    </lineage>
</organism>
<reference evidence="2" key="1">
    <citation type="journal article" date="2019" name="Int. J. Syst. Evol. Microbiol.">
        <title>The Global Catalogue of Microorganisms (GCM) 10K type strain sequencing project: providing services to taxonomists for standard genome sequencing and annotation.</title>
        <authorList>
            <consortium name="The Broad Institute Genomics Platform"/>
            <consortium name="The Broad Institute Genome Sequencing Center for Infectious Disease"/>
            <person name="Wu L."/>
            <person name="Ma J."/>
        </authorList>
    </citation>
    <scope>NUCLEOTIDE SEQUENCE [LARGE SCALE GENOMIC DNA]</scope>
    <source>
        <strain evidence="2">CGMCC 1.15288</strain>
    </source>
</reference>
<evidence type="ECO:0000313" key="1">
    <source>
        <dbReference type="EMBL" id="GGH55964.1"/>
    </source>
</evidence>
<accession>A0ABQ1ZB03</accession>